<accession>A0A4Y6UUW0</accession>
<proteinExistence type="predicted"/>
<dbReference type="AlphaFoldDB" id="A0A4Y6UUW0"/>
<protein>
    <submittedName>
        <fullName evidence="1">Non-ribosomal peptide synthetase module</fullName>
    </submittedName>
</protein>
<dbReference type="Proteomes" id="UP000316968">
    <property type="component" value="Chromosome"/>
</dbReference>
<reference evidence="1 2" key="1">
    <citation type="submission" date="2019-06" db="EMBL/GenBank/DDBJ databases">
        <title>Saccharibacillus brassicae sp. nov., an endophytic bacterium isolated from Chinese cabbage seeds (Brassica pekinensis).</title>
        <authorList>
            <person name="Jiang L."/>
            <person name="Lee J."/>
            <person name="Kim S.W."/>
        </authorList>
    </citation>
    <scope>NUCLEOTIDE SEQUENCE [LARGE SCALE GENOMIC DNA]</scope>
    <source>
        <strain evidence="2">KCTC 43072 / ATSA2</strain>
    </source>
</reference>
<keyword evidence="2" id="KW-1185">Reference proteome</keyword>
<evidence type="ECO:0000313" key="2">
    <source>
        <dbReference type="Proteomes" id="UP000316968"/>
    </source>
</evidence>
<name>A0A4Y6UUW0_SACBS</name>
<sequence length="195" mass="23159">MAQRLATEFVKARLLLPENQMSKFIEHIKDPLIRHRVRVLDGGSREIVLEDENGEEVSLPFDRRRHLFVCELSFRLVNPRLTHLVRRLFVAFKGDGLVRRIYPGFVMLDFYTEGSVRRIIELTKGASRLVFEHRDQLPELEYRFLSTDIEKEIEEIRLRVDRLLDRRRSCADAAEIGRIDRLLRTESERLFRLEA</sequence>
<dbReference type="EMBL" id="CP041217">
    <property type="protein sequence ID" value="QDH20107.1"/>
    <property type="molecule type" value="Genomic_DNA"/>
</dbReference>
<gene>
    <name evidence="1" type="ORF">FFV09_04075</name>
</gene>
<organism evidence="1 2">
    <name type="scientific">Saccharibacillus brassicae</name>
    <dbReference type="NCBI Taxonomy" id="2583377"/>
    <lineage>
        <taxon>Bacteria</taxon>
        <taxon>Bacillati</taxon>
        <taxon>Bacillota</taxon>
        <taxon>Bacilli</taxon>
        <taxon>Bacillales</taxon>
        <taxon>Paenibacillaceae</taxon>
        <taxon>Saccharibacillus</taxon>
    </lineage>
</organism>
<dbReference type="KEGG" id="saca:FFV09_04075"/>
<dbReference type="RefSeq" id="WP_141446493.1">
    <property type="nucleotide sequence ID" value="NZ_CP041217.1"/>
</dbReference>
<evidence type="ECO:0000313" key="1">
    <source>
        <dbReference type="EMBL" id="QDH20107.1"/>
    </source>
</evidence>
<dbReference type="OrthoDB" id="2880119at2"/>